<dbReference type="GO" id="GO:0000993">
    <property type="term" value="F:RNA polymerase II complex binding"/>
    <property type="evidence" value="ECO:0007669"/>
    <property type="project" value="TreeGrafter"/>
</dbReference>
<sequence>MAAIDGLPPDPLSLLRQSIAHKSLPIASVDQDPSTATETTQSLAKANYLVYNLNGEHTAIPLTQPTRFISQAAGNRALDLRSVYFCWLNKDKNVGEYLTAIGTLNDELKSEGKDETVTNFVFGEKIDLTAWLAGETDEEGSEFIRSLDANKASRAAAHDAAAIARGDGDVEMRDADGLTGDAEAKAEQDRLRAIYAGERKMGDRNTALRGPKMQDFGDVRKKYSALFFSKRAAAPQTHANGAQGALPNSNPALRPPVKGTPSGRRPEPIILLSPSASSLLRMPNIKAFLEEGQYMPPEGGSASNILHLTRLLPSISPKPIRFILVDDPSTFRPDYWDRLVAVFTTGQTWQFKGYKWTQPAELFSHALGVYVGWKGEVVPDSVKGWGRGVMVAQIDKGAQRWRDREVVEEVWRGIEGRMKAMGWGKEGGR</sequence>
<evidence type="ECO:0000313" key="7">
    <source>
        <dbReference type="EMBL" id="RMY70812.1"/>
    </source>
</evidence>
<organism evidence="7 8">
    <name type="scientific">Hortaea werneckii</name>
    <name type="common">Black yeast</name>
    <name type="synonym">Cladosporium werneckii</name>
    <dbReference type="NCBI Taxonomy" id="91943"/>
    <lineage>
        <taxon>Eukaryota</taxon>
        <taxon>Fungi</taxon>
        <taxon>Dikarya</taxon>
        <taxon>Ascomycota</taxon>
        <taxon>Pezizomycotina</taxon>
        <taxon>Dothideomycetes</taxon>
        <taxon>Dothideomycetidae</taxon>
        <taxon>Mycosphaerellales</taxon>
        <taxon>Teratosphaeriaceae</taxon>
        <taxon>Hortaea</taxon>
    </lineage>
</organism>
<comment type="subcellular location">
    <subcellularLocation>
        <location evidence="1">Nucleus</location>
    </subcellularLocation>
</comment>
<dbReference type="Gene3D" id="3.40.50.11990">
    <property type="entry name" value="RNA polymerase II accessory factor, Cdc73 C-terminal domain"/>
    <property type="match status" value="1"/>
</dbReference>
<feature type="domain" description="Cell division control protein 73 C-terminal" evidence="6">
    <location>
        <begin position="265"/>
        <end position="415"/>
    </location>
</feature>
<dbReference type="InterPro" id="IPR038103">
    <property type="entry name" value="CDC73_C_sf"/>
</dbReference>
<evidence type="ECO:0000256" key="4">
    <source>
        <dbReference type="ARBA" id="ARBA00023242"/>
    </source>
</evidence>
<protein>
    <recommendedName>
        <fullName evidence="6">Cell division control protein 73 C-terminal domain-containing protein</fullName>
    </recommendedName>
</protein>
<dbReference type="EMBL" id="QWIQ01001060">
    <property type="protein sequence ID" value="RMY70812.1"/>
    <property type="molecule type" value="Genomic_DNA"/>
</dbReference>
<gene>
    <name evidence="7" type="ORF">D0862_14689</name>
</gene>
<comment type="caution">
    <text evidence="7">The sequence shown here is derived from an EMBL/GenBank/DDBJ whole genome shotgun (WGS) entry which is preliminary data.</text>
</comment>
<dbReference type="Pfam" id="PF05179">
    <property type="entry name" value="CDC73_C"/>
    <property type="match status" value="1"/>
</dbReference>
<keyword evidence="4" id="KW-0539">Nucleus</keyword>
<evidence type="ECO:0000256" key="5">
    <source>
        <dbReference type="SAM" id="MobiDB-lite"/>
    </source>
</evidence>
<name>A0A3M7E2H9_HORWE</name>
<dbReference type="GO" id="GO:0032968">
    <property type="term" value="P:positive regulation of transcription elongation by RNA polymerase II"/>
    <property type="evidence" value="ECO:0007669"/>
    <property type="project" value="TreeGrafter"/>
</dbReference>
<dbReference type="PANTHER" id="PTHR12466">
    <property type="entry name" value="CDC73 DOMAIN PROTEIN"/>
    <property type="match status" value="1"/>
</dbReference>
<proteinExistence type="inferred from homology"/>
<dbReference type="PANTHER" id="PTHR12466:SF8">
    <property type="entry name" value="PARAFIBROMIN"/>
    <property type="match status" value="1"/>
</dbReference>
<dbReference type="InterPro" id="IPR031336">
    <property type="entry name" value="CDC73_C"/>
</dbReference>
<dbReference type="GO" id="GO:0016593">
    <property type="term" value="C:Cdc73/Paf1 complex"/>
    <property type="evidence" value="ECO:0007669"/>
    <property type="project" value="InterPro"/>
</dbReference>
<reference evidence="7 8" key="1">
    <citation type="journal article" date="2018" name="BMC Genomics">
        <title>Genomic evidence for intraspecific hybridization in a clonal and extremely halotolerant yeast.</title>
        <authorList>
            <person name="Gostincar C."/>
            <person name="Stajich J.E."/>
            <person name="Zupancic J."/>
            <person name="Zalar P."/>
            <person name="Gunde-Cimerman N."/>
        </authorList>
    </citation>
    <scope>NUCLEOTIDE SEQUENCE [LARGE SCALE GENOMIC DNA]</scope>
    <source>
        <strain evidence="7 8">EXF-171</strain>
    </source>
</reference>
<evidence type="ECO:0000256" key="2">
    <source>
        <dbReference type="ARBA" id="ARBA00010427"/>
    </source>
</evidence>
<evidence type="ECO:0000259" key="6">
    <source>
        <dbReference type="Pfam" id="PF05179"/>
    </source>
</evidence>
<keyword evidence="3" id="KW-0804">Transcription</keyword>
<evidence type="ECO:0000313" key="8">
    <source>
        <dbReference type="Proteomes" id="UP000281468"/>
    </source>
</evidence>
<accession>A0A3M7E2H9</accession>
<dbReference type="InterPro" id="IPR007852">
    <property type="entry name" value="Cdc73/Parafibromin"/>
</dbReference>
<dbReference type="Proteomes" id="UP000281468">
    <property type="component" value="Unassembled WGS sequence"/>
</dbReference>
<comment type="similarity">
    <text evidence="2">Belongs to the CDC73 family.</text>
</comment>
<feature type="region of interest" description="Disordered" evidence="5">
    <location>
        <begin position="237"/>
        <end position="268"/>
    </location>
</feature>
<evidence type="ECO:0000256" key="3">
    <source>
        <dbReference type="ARBA" id="ARBA00023163"/>
    </source>
</evidence>
<dbReference type="GO" id="GO:0006368">
    <property type="term" value="P:transcription elongation by RNA polymerase II"/>
    <property type="evidence" value="ECO:0007669"/>
    <property type="project" value="InterPro"/>
</dbReference>
<dbReference type="FunFam" id="3.40.50.11990:FF:000003">
    <property type="entry name" value="Pol II transcription elongation factor subunit Cdc73"/>
    <property type="match status" value="1"/>
</dbReference>
<dbReference type="AlphaFoldDB" id="A0A3M7E2H9"/>
<evidence type="ECO:0000256" key="1">
    <source>
        <dbReference type="ARBA" id="ARBA00004123"/>
    </source>
</evidence>